<evidence type="ECO:0000256" key="1">
    <source>
        <dbReference type="ARBA" id="ARBA00022729"/>
    </source>
</evidence>
<dbReference type="InterPro" id="IPR037873">
    <property type="entry name" value="BamE-like"/>
</dbReference>
<dbReference type="PROSITE" id="PS51257">
    <property type="entry name" value="PROKAR_LIPOPROTEIN"/>
    <property type="match status" value="1"/>
</dbReference>
<dbReference type="Proteomes" id="UP001597158">
    <property type="component" value="Unassembled WGS sequence"/>
</dbReference>
<organism evidence="6 7">
    <name type="scientific">Thauera mechernichensis</name>
    <dbReference type="NCBI Taxonomy" id="82788"/>
    <lineage>
        <taxon>Bacteria</taxon>
        <taxon>Pseudomonadati</taxon>
        <taxon>Pseudomonadota</taxon>
        <taxon>Betaproteobacteria</taxon>
        <taxon>Rhodocyclales</taxon>
        <taxon>Zoogloeaceae</taxon>
        <taxon>Thauera</taxon>
    </lineage>
</organism>
<comment type="subunit">
    <text evidence="4">Part of the Bam complex.</text>
</comment>
<dbReference type="InterPro" id="IPR026592">
    <property type="entry name" value="BamE"/>
</dbReference>
<name>A0ABW3WFS1_9RHOO</name>
<dbReference type="PANTHER" id="PTHR37482:SF1">
    <property type="entry name" value="OUTER MEMBRANE PROTEIN ASSEMBLY FACTOR BAME"/>
    <property type="match status" value="1"/>
</dbReference>
<keyword evidence="2 4" id="KW-0472">Membrane</keyword>
<dbReference type="PANTHER" id="PTHR37482">
    <property type="entry name" value="OUTER MEMBRANE PROTEIN ASSEMBLY FACTOR BAME"/>
    <property type="match status" value="1"/>
</dbReference>
<evidence type="ECO:0000259" key="5">
    <source>
        <dbReference type="Pfam" id="PF04355"/>
    </source>
</evidence>
<comment type="caution">
    <text evidence="6">The sequence shown here is derived from an EMBL/GenBank/DDBJ whole genome shotgun (WGS) entry which is preliminary data.</text>
</comment>
<dbReference type="EMBL" id="JBHTMC010000024">
    <property type="protein sequence ID" value="MFD1264175.1"/>
    <property type="molecule type" value="Genomic_DNA"/>
</dbReference>
<evidence type="ECO:0000256" key="2">
    <source>
        <dbReference type="ARBA" id="ARBA00023136"/>
    </source>
</evidence>
<keyword evidence="3 4" id="KW-0998">Cell outer membrane</keyword>
<dbReference type="Pfam" id="PF04355">
    <property type="entry name" value="BamE"/>
    <property type="match status" value="1"/>
</dbReference>
<evidence type="ECO:0000313" key="7">
    <source>
        <dbReference type="Proteomes" id="UP001597158"/>
    </source>
</evidence>
<gene>
    <name evidence="4" type="primary">bamE</name>
    <name evidence="6" type="ORF">ACFQ4M_11320</name>
</gene>
<comment type="function">
    <text evidence="4">Part of the outer membrane protein assembly complex, which is involved in assembly and insertion of beta-barrel proteins into the outer membrane.</text>
</comment>
<keyword evidence="7" id="KW-1185">Reference proteome</keyword>
<evidence type="ECO:0000256" key="4">
    <source>
        <dbReference type="HAMAP-Rule" id="MF_00925"/>
    </source>
</evidence>
<dbReference type="InterPro" id="IPR007450">
    <property type="entry name" value="BamE_dom"/>
</dbReference>
<keyword evidence="1 4" id="KW-0732">Signal</keyword>
<comment type="subcellular location">
    <subcellularLocation>
        <location evidence="4">Cell outer membrane</location>
        <topology evidence="4">Lipid-anchor</topology>
    </subcellularLocation>
</comment>
<protein>
    <recommendedName>
        <fullName evidence="4">Outer membrane protein assembly factor BamE</fullName>
    </recommendedName>
</protein>
<keyword evidence="4" id="KW-0449">Lipoprotein</keyword>
<feature type="domain" description="Outer membrane protein assembly factor BamE" evidence="5">
    <location>
        <begin position="37"/>
        <end position="105"/>
    </location>
</feature>
<proteinExistence type="inferred from homology"/>
<evidence type="ECO:0000313" key="6">
    <source>
        <dbReference type="EMBL" id="MFD1264175.1"/>
    </source>
</evidence>
<accession>A0ABW3WFS1</accession>
<dbReference type="RefSeq" id="WP_002943810.1">
    <property type="nucleotide sequence ID" value="NZ_JARQZE010000002.1"/>
</dbReference>
<keyword evidence="4" id="KW-0564">Palmitate</keyword>
<evidence type="ECO:0000256" key="3">
    <source>
        <dbReference type="ARBA" id="ARBA00023237"/>
    </source>
</evidence>
<dbReference type="HAMAP" id="MF_00925">
    <property type="entry name" value="OM_assembly_BamE"/>
    <property type="match status" value="1"/>
</dbReference>
<comment type="similarity">
    <text evidence="4">Belongs to the BamE family.</text>
</comment>
<reference evidence="7" key="1">
    <citation type="journal article" date="2019" name="Int. J. Syst. Evol. Microbiol.">
        <title>The Global Catalogue of Microorganisms (GCM) 10K type strain sequencing project: providing services to taxonomists for standard genome sequencing and annotation.</title>
        <authorList>
            <consortium name="The Broad Institute Genomics Platform"/>
            <consortium name="The Broad Institute Genome Sequencing Center for Infectious Disease"/>
            <person name="Wu L."/>
            <person name="Ma J."/>
        </authorList>
    </citation>
    <scope>NUCLEOTIDE SEQUENCE [LARGE SCALE GENOMIC DNA]</scope>
    <source>
        <strain evidence="7">CCUG 48884</strain>
    </source>
</reference>
<sequence>MRSYIAAVTVTAVLLGGCSLDSAIGVVDPYRIDIRQGNYVDQDMLAQLRKGMSREQVRFVLGSPLVADVFRNDRWDYVYHHRSGRAAPQQRVISVFFVNDVLDRVEGDVQAADATGEGAQASTRVRVVEVPGPARRD</sequence>
<dbReference type="Gene3D" id="3.30.1450.10">
    <property type="match status" value="1"/>
</dbReference>